<dbReference type="InterPro" id="IPR023606">
    <property type="entry name" value="CoA-Trfase_III_dom_1_sf"/>
</dbReference>
<dbReference type="PANTHER" id="PTHR48207">
    <property type="entry name" value="SUCCINATE--HYDROXYMETHYLGLUTARATE COA-TRANSFERASE"/>
    <property type="match status" value="1"/>
</dbReference>
<evidence type="ECO:0000313" key="2">
    <source>
        <dbReference type="EMBL" id="GAA1504737.1"/>
    </source>
</evidence>
<dbReference type="InterPro" id="IPR003673">
    <property type="entry name" value="CoA-Trfase_fam_III"/>
</dbReference>
<evidence type="ECO:0000256" key="1">
    <source>
        <dbReference type="ARBA" id="ARBA00022679"/>
    </source>
</evidence>
<protein>
    <submittedName>
        <fullName evidence="2">CoA transferase</fullName>
    </submittedName>
</protein>
<dbReference type="Gene3D" id="3.30.1540.10">
    <property type="entry name" value="formyl-coa transferase, domain 3"/>
    <property type="match status" value="1"/>
</dbReference>
<dbReference type="EMBL" id="BAAAQD010000002">
    <property type="protein sequence ID" value="GAA1504737.1"/>
    <property type="molecule type" value="Genomic_DNA"/>
</dbReference>
<comment type="caution">
    <text evidence="2">The sequence shown here is derived from an EMBL/GenBank/DDBJ whole genome shotgun (WGS) entry which is preliminary data.</text>
</comment>
<dbReference type="Proteomes" id="UP001501470">
    <property type="component" value="Unassembled WGS sequence"/>
</dbReference>
<dbReference type="SUPFAM" id="SSF89796">
    <property type="entry name" value="CoA-transferase family III (CaiB/BaiF)"/>
    <property type="match status" value="1"/>
</dbReference>
<dbReference type="GO" id="GO:0016740">
    <property type="term" value="F:transferase activity"/>
    <property type="evidence" value="ECO:0007669"/>
    <property type="project" value="UniProtKB-KW"/>
</dbReference>
<dbReference type="RefSeq" id="WP_344501281.1">
    <property type="nucleotide sequence ID" value="NZ_BAAAQD010000002.1"/>
</dbReference>
<accession>A0ABP4KJE0</accession>
<dbReference type="PANTHER" id="PTHR48207:SF3">
    <property type="entry name" value="SUCCINATE--HYDROXYMETHYLGLUTARATE COA-TRANSFERASE"/>
    <property type="match status" value="1"/>
</dbReference>
<gene>
    <name evidence="2" type="ORF">GCM10009827_017600</name>
</gene>
<sequence>MGPLDGILVADFSRVLAGPIATMTLGDLGADVVKVERPGAGDDTRSWGPPFTADGRSTYFLSVNRNKRGLALDLGTDDGRRQALELASAADVLVENFAPGTMERFGLGYEQIGNPRLVYASVTGFGRQHHSPGYDFLVQAVGGLMSITGDPAGAPTKVGVALVDVLAGQQLTAGVLAALYARERTGRGQRVEVDLLSSLLAGLVNQASAHLNAGVVPQRMGNRHPSIAPYETLRASDGEFAVAVGNDRQFERLSAALELAPDPRFATNAGRVAHRQDLVDRIEAVTVQRPKTHWIELLHTVGVPCGPVNTVAEGIALAERLGLAPVVEVDGARSVASPIRLSETPVTYRLPPPDQDA</sequence>
<dbReference type="Pfam" id="PF02515">
    <property type="entry name" value="CoA_transf_3"/>
    <property type="match status" value="1"/>
</dbReference>
<keyword evidence="1 2" id="KW-0808">Transferase</keyword>
<name>A0ABP4KJE0_9ACTN</name>
<keyword evidence="3" id="KW-1185">Reference proteome</keyword>
<organism evidence="2 3">
    <name type="scientific">Dactylosporangium maewongense</name>
    <dbReference type="NCBI Taxonomy" id="634393"/>
    <lineage>
        <taxon>Bacteria</taxon>
        <taxon>Bacillati</taxon>
        <taxon>Actinomycetota</taxon>
        <taxon>Actinomycetes</taxon>
        <taxon>Micromonosporales</taxon>
        <taxon>Micromonosporaceae</taxon>
        <taxon>Dactylosporangium</taxon>
    </lineage>
</organism>
<dbReference type="InterPro" id="IPR044855">
    <property type="entry name" value="CoA-Trfase_III_dom3_sf"/>
</dbReference>
<dbReference type="InterPro" id="IPR050483">
    <property type="entry name" value="CoA-transferase_III_domain"/>
</dbReference>
<dbReference type="Gene3D" id="3.40.50.10540">
    <property type="entry name" value="Crotonobetainyl-coa:carnitine coa-transferase, domain 1"/>
    <property type="match status" value="1"/>
</dbReference>
<proteinExistence type="predicted"/>
<reference evidence="3" key="1">
    <citation type="journal article" date="2019" name="Int. J. Syst. Evol. Microbiol.">
        <title>The Global Catalogue of Microorganisms (GCM) 10K type strain sequencing project: providing services to taxonomists for standard genome sequencing and annotation.</title>
        <authorList>
            <consortium name="The Broad Institute Genomics Platform"/>
            <consortium name="The Broad Institute Genome Sequencing Center for Infectious Disease"/>
            <person name="Wu L."/>
            <person name="Ma J."/>
        </authorList>
    </citation>
    <scope>NUCLEOTIDE SEQUENCE [LARGE SCALE GENOMIC DNA]</scope>
    <source>
        <strain evidence="3">JCM 15933</strain>
    </source>
</reference>
<evidence type="ECO:0000313" key="3">
    <source>
        <dbReference type="Proteomes" id="UP001501470"/>
    </source>
</evidence>